<organism evidence="1 2">
    <name type="scientific">Ramazzottius varieornatus</name>
    <name type="common">Water bear</name>
    <name type="synonym">Tardigrade</name>
    <dbReference type="NCBI Taxonomy" id="947166"/>
    <lineage>
        <taxon>Eukaryota</taxon>
        <taxon>Metazoa</taxon>
        <taxon>Ecdysozoa</taxon>
        <taxon>Tardigrada</taxon>
        <taxon>Eutardigrada</taxon>
        <taxon>Parachela</taxon>
        <taxon>Hypsibioidea</taxon>
        <taxon>Ramazzottiidae</taxon>
        <taxon>Ramazzottius</taxon>
    </lineage>
</organism>
<name>A0A1D1VTM6_RAMVA</name>
<sequence length="108" mass="12108">MPFTFETHRARCPDFNGGFQLTSVCYTRRTRKCLCQNGGARNSDAMRILIPPNDGYTCGCYKGWYWAYLDENYGANDKWCHAKAEGTSSKQSKWSHVLITPTGTAAGP</sequence>
<reference evidence="1 2" key="1">
    <citation type="journal article" date="2016" name="Nat. Commun.">
        <title>Extremotolerant tardigrade genome and improved radiotolerance of human cultured cells by tardigrade-unique protein.</title>
        <authorList>
            <person name="Hashimoto T."/>
            <person name="Horikawa D.D."/>
            <person name="Saito Y."/>
            <person name="Kuwahara H."/>
            <person name="Kozuka-Hata H."/>
            <person name="Shin-I T."/>
            <person name="Minakuchi Y."/>
            <person name="Ohishi K."/>
            <person name="Motoyama A."/>
            <person name="Aizu T."/>
            <person name="Enomoto A."/>
            <person name="Kondo K."/>
            <person name="Tanaka S."/>
            <person name="Hara Y."/>
            <person name="Koshikawa S."/>
            <person name="Sagara H."/>
            <person name="Miura T."/>
            <person name="Yokobori S."/>
            <person name="Miyagawa K."/>
            <person name="Suzuki Y."/>
            <person name="Kubo T."/>
            <person name="Oyama M."/>
            <person name="Kohara Y."/>
            <person name="Fujiyama A."/>
            <person name="Arakawa K."/>
            <person name="Katayama T."/>
            <person name="Toyoda A."/>
            <person name="Kunieda T."/>
        </authorList>
    </citation>
    <scope>NUCLEOTIDE SEQUENCE [LARGE SCALE GENOMIC DNA]</scope>
    <source>
        <strain evidence="1 2">YOKOZUNA-1</strain>
    </source>
</reference>
<evidence type="ECO:0000313" key="2">
    <source>
        <dbReference type="Proteomes" id="UP000186922"/>
    </source>
</evidence>
<dbReference type="EMBL" id="BDGG01000011">
    <property type="protein sequence ID" value="GAV04875.1"/>
    <property type="molecule type" value="Genomic_DNA"/>
</dbReference>
<proteinExistence type="predicted"/>
<comment type="caution">
    <text evidence="1">The sequence shown here is derived from an EMBL/GenBank/DDBJ whole genome shotgun (WGS) entry which is preliminary data.</text>
</comment>
<protein>
    <submittedName>
        <fullName evidence="1">Uncharacterized protein</fullName>
    </submittedName>
</protein>
<keyword evidence="2" id="KW-1185">Reference proteome</keyword>
<dbReference type="AlphaFoldDB" id="A0A1D1VTM6"/>
<accession>A0A1D1VTM6</accession>
<evidence type="ECO:0000313" key="1">
    <source>
        <dbReference type="EMBL" id="GAV04875.1"/>
    </source>
</evidence>
<dbReference type="Proteomes" id="UP000186922">
    <property type="component" value="Unassembled WGS sequence"/>
</dbReference>
<gene>
    <name evidence="1" type="primary">RvY_15083-1</name>
    <name evidence="1" type="synonym">RvY_15083.1</name>
    <name evidence="1" type="ORF">RvY_15083</name>
</gene>